<dbReference type="SMART" id="SM00354">
    <property type="entry name" value="HTH_LACI"/>
    <property type="match status" value="1"/>
</dbReference>
<dbReference type="SUPFAM" id="SSF47413">
    <property type="entry name" value="lambda repressor-like DNA-binding domains"/>
    <property type="match status" value="1"/>
</dbReference>
<feature type="domain" description="HTH lacI-type" evidence="4">
    <location>
        <begin position="1"/>
        <end position="53"/>
    </location>
</feature>
<keyword evidence="3" id="KW-0804">Transcription</keyword>
<proteinExistence type="predicted"/>
<dbReference type="PROSITE" id="PS50932">
    <property type="entry name" value="HTH_LACI_2"/>
    <property type="match status" value="1"/>
</dbReference>
<dbReference type="GO" id="GO:0000976">
    <property type="term" value="F:transcription cis-regulatory region binding"/>
    <property type="evidence" value="ECO:0007669"/>
    <property type="project" value="TreeGrafter"/>
</dbReference>
<evidence type="ECO:0000256" key="1">
    <source>
        <dbReference type="ARBA" id="ARBA00023015"/>
    </source>
</evidence>
<dbReference type="Pfam" id="PF13377">
    <property type="entry name" value="Peripla_BP_3"/>
    <property type="match status" value="1"/>
</dbReference>
<dbReference type="Proteomes" id="UP000188235">
    <property type="component" value="Chromosome"/>
</dbReference>
<organism evidence="5 6">
    <name type="scientific">Tessaracoccus flavescens</name>
    <dbReference type="NCBI Taxonomy" id="399497"/>
    <lineage>
        <taxon>Bacteria</taxon>
        <taxon>Bacillati</taxon>
        <taxon>Actinomycetota</taxon>
        <taxon>Actinomycetes</taxon>
        <taxon>Propionibacteriales</taxon>
        <taxon>Propionibacteriaceae</taxon>
        <taxon>Tessaracoccus</taxon>
    </lineage>
</organism>
<keyword evidence="2" id="KW-0238">DNA-binding</keyword>
<dbReference type="Pfam" id="PF00356">
    <property type="entry name" value="LacI"/>
    <property type="match status" value="1"/>
</dbReference>
<dbReference type="KEGG" id="tfa:BW733_11800"/>
<protein>
    <submittedName>
        <fullName evidence="5">LacI family transcriptional regulator</fullName>
    </submittedName>
</protein>
<evidence type="ECO:0000256" key="3">
    <source>
        <dbReference type="ARBA" id="ARBA00023163"/>
    </source>
</evidence>
<gene>
    <name evidence="5" type="ORF">BW733_11800</name>
</gene>
<dbReference type="AlphaFoldDB" id="A0A1Q2D2I7"/>
<dbReference type="STRING" id="399497.BW733_11800"/>
<dbReference type="InterPro" id="IPR000843">
    <property type="entry name" value="HTH_LacI"/>
</dbReference>
<sequence length="334" mass="35425">MRDVAALAQVSIGTVSNVLNNPDRVLPSTRERVEKAIAQLGWVPNQQAQQLRAGRGRTIGLAVMDVTNPFFADLLRSAQDVLFDNGFHATIGDADNNPQRQETILRTFLEQRVRGVILGPIGAQPDEVGELTKARIATVLVDRVAESVQCCTVGVDDHAGGRLAVDHLVETGHRRIAFAGGPISLKQVQDRLDGSKQAALEGDAELLVIAVPELDIAAGRQAADELVLMAPETRPTGVFCANDLVAIGLLQGLMAQGLSVPDDVAIVGYDNIDFAAAAAVPLSSIAQPRTDLGRTAANLLMAELADAEAGVAHAHQSVRFTPNLVVRESSAPRR</sequence>
<dbReference type="InterPro" id="IPR046335">
    <property type="entry name" value="LacI/GalR-like_sensor"/>
</dbReference>
<evidence type="ECO:0000313" key="5">
    <source>
        <dbReference type="EMBL" id="AQP52597.1"/>
    </source>
</evidence>
<dbReference type="PROSITE" id="PS00356">
    <property type="entry name" value="HTH_LACI_1"/>
    <property type="match status" value="1"/>
</dbReference>
<dbReference type="InterPro" id="IPR010982">
    <property type="entry name" value="Lambda_DNA-bd_dom_sf"/>
</dbReference>
<reference evidence="5 6" key="1">
    <citation type="journal article" date="2008" name="Int. J. Syst. Evol. Microbiol.">
        <title>Tessaracoccus flavescens sp. nov., isolated from marine sediment.</title>
        <authorList>
            <person name="Lee D.W."/>
            <person name="Lee S.D."/>
        </authorList>
    </citation>
    <scope>NUCLEOTIDE SEQUENCE [LARGE SCALE GENOMIC DNA]</scope>
    <source>
        <strain evidence="5 6">SST-39T</strain>
    </source>
</reference>
<dbReference type="Gene3D" id="1.10.260.40">
    <property type="entry name" value="lambda repressor-like DNA-binding domains"/>
    <property type="match status" value="1"/>
</dbReference>
<evidence type="ECO:0000259" key="4">
    <source>
        <dbReference type="PROSITE" id="PS50932"/>
    </source>
</evidence>
<keyword evidence="1" id="KW-0805">Transcription regulation</keyword>
<evidence type="ECO:0000256" key="2">
    <source>
        <dbReference type="ARBA" id="ARBA00023125"/>
    </source>
</evidence>
<name>A0A1Q2D2I7_9ACTN</name>
<evidence type="ECO:0000313" key="6">
    <source>
        <dbReference type="Proteomes" id="UP000188235"/>
    </source>
</evidence>
<dbReference type="EMBL" id="CP019607">
    <property type="protein sequence ID" value="AQP52597.1"/>
    <property type="molecule type" value="Genomic_DNA"/>
</dbReference>
<dbReference type="GO" id="GO:0003700">
    <property type="term" value="F:DNA-binding transcription factor activity"/>
    <property type="evidence" value="ECO:0007669"/>
    <property type="project" value="TreeGrafter"/>
</dbReference>
<dbReference type="PANTHER" id="PTHR30146">
    <property type="entry name" value="LACI-RELATED TRANSCRIPTIONAL REPRESSOR"/>
    <property type="match status" value="1"/>
</dbReference>
<keyword evidence="6" id="KW-1185">Reference proteome</keyword>
<dbReference type="Gene3D" id="3.40.50.2300">
    <property type="match status" value="2"/>
</dbReference>
<accession>A0A1Q2D2I7</accession>
<dbReference type="InterPro" id="IPR028082">
    <property type="entry name" value="Peripla_BP_I"/>
</dbReference>
<dbReference type="SUPFAM" id="SSF53822">
    <property type="entry name" value="Periplasmic binding protein-like I"/>
    <property type="match status" value="1"/>
</dbReference>
<dbReference type="OrthoDB" id="37081at2"/>
<dbReference type="CDD" id="cd01392">
    <property type="entry name" value="HTH_LacI"/>
    <property type="match status" value="1"/>
</dbReference>
<dbReference type="PANTHER" id="PTHR30146:SF109">
    <property type="entry name" value="HTH-TYPE TRANSCRIPTIONAL REGULATOR GALS"/>
    <property type="match status" value="1"/>
</dbReference>